<dbReference type="CDD" id="cd12174">
    <property type="entry name" value="PGDH_like_3"/>
    <property type="match status" value="1"/>
</dbReference>
<dbReference type="AlphaFoldDB" id="A0A544QUJ0"/>
<keyword evidence="8" id="KW-0520">NAD</keyword>
<dbReference type="RefSeq" id="WP_142536192.1">
    <property type="nucleotide sequence ID" value="NZ_SGJB01000011.1"/>
</dbReference>
<dbReference type="OrthoDB" id="9805416at2"/>
<dbReference type="UniPathway" id="UPA00135">
    <property type="reaction ID" value="UER00196"/>
</dbReference>
<gene>
    <name evidence="14" type="ORF">EXD82_06955</name>
</gene>
<dbReference type="EMBL" id="SGJB01000011">
    <property type="protein sequence ID" value="TQQ84373.1"/>
    <property type="molecule type" value="Genomic_DNA"/>
</dbReference>
<dbReference type="Gene3D" id="3.30.70.260">
    <property type="match status" value="1"/>
</dbReference>
<evidence type="ECO:0000313" key="15">
    <source>
        <dbReference type="Proteomes" id="UP000317863"/>
    </source>
</evidence>
<evidence type="ECO:0000313" key="14">
    <source>
        <dbReference type="EMBL" id="TQQ84373.1"/>
    </source>
</evidence>
<dbReference type="InterPro" id="IPR045865">
    <property type="entry name" value="ACT-like_dom_sf"/>
</dbReference>
<evidence type="ECO:0000256" key="4">
    <source>
        <dbReference type="ARBA" id="ARBA00013001"/>
    </source>
</evidence>
<comment type="caution">
    <text evidence="14">The sequence shown here is derived from an EMBL/GenBank/DDBJ whole genome shotgun (WGS) entry which is preliminary data.</text>
</comment>
<evidence type="ECO:0000256" key="9">
    <source>
        <dbReference type="ARBA" id="ARBA00030455"/>
    </source>
</evidence>
<sequence length="385" mass="42775">MYNIRLYNSIAKNGIKQFSEKYNIVEDETEEDAILVRSSNLHSMVLEDNLKAIARAGAGTNNIPIEKCTEKGIAVFNTPGANANAVKELVMVGLLMSARPLYEALKWTSTLDGRDDIEEVVEREKKKFKGHELEGRNIGVIGLGAIGIKVANLALEFGMNVYGYDPFISVDAAWNLSRNIKRATDINELLKNSDYITLHLPLNENTKHIINNDTISQMKDGVHILNFARGGLVDDDAIIENVGGKVGSYVTDFPNKKLAGVNRVYNIPHLGASTFESEEKCAVMAAKELMEYLENGNIINSVNMPNAYMERSGKIRIGCFHKNVVGMISKISDILTKRKLNITNLINKSRGEYAYTLIDLDSDGLNGAVEELKEIDEMIRVQVYL</sequence>
<organism evidence="14 15">
    <name type="scientific">Peptacetobacter hominis</name>
    <dbReference type="NCBI Taxonomy" id="2743610"/>
    <lineage>
        <taxon>Bacteria</taxon>
        <taxon>Bacillati</taxon>
        <taxon>Bacillota</taxon>
        <taxon>Clostridia</taxon>
        <taxon>Peptostreptococcales</taxon>
        <taxon>Peptostreptococcaceae</taxon>
        <taxon>Peptacetobacter</taxon>
    </lineage>
</organism>
<comment type="function">
    <text evidence="1">Catalyzes the reversible oxidation of 3-phospho-D-glycerate to 3-phosphonooxypyruvate, the first step of the phosphorylated L-serine biosynthesis pathway. Also catalyzes the reversible oxidation of 2-hydroxyglutarate to 2-oxoglutarate.</text>
</comment>
<keyword evidence="7 12" id="KW-0560">Oxidoreductase</keyword>
<comment type="catalytic activity">
    <reaction evidence="11">
        <text>(2R)-3-phosphoglycerate + NAD(+) = 3-phosphooxypyruvate + NADH + H(+)</text>
        <dbReference type="Rhea" id="RHEA:12641"/>
        <dbReference type="ChEBI" id="CHEBI:15378"/>
        <dbReference type="ChEBI" id="CHEBI:18110"/>
        <dbReference type="ChEBI" id="CHEBI:57540"/>
        <dbReference type="ChEBI" id="CHEBI:57945"/>
        <dbReference type="ChEBI" id="CHEBI:58272"/>
        <dbReference type="EC" id="1.1.1.95"/>
    </reaction>
</comment>
<comment type="catalytic activity">
    <reaction evidence="10">
        <text>(R)-2-hydroxyglutarate + NAD(+) = 2-oxoglutarate + NADH + H(+)</text>
        <dbReference type="Rhea" id="RHEA:49612"/>
        <dbReference type="ChEBI" id="CHEBI:15378"/>
        <dbReference type="ChEBI" id="CHEBI:15801"/>
        <dbReference type="ChEBI" id="CHEBI:16810"/>
        <dbReference type="ChEBI" id="CHEBI:57540"/>
        <dbReference type="ChEBI" id="CHEBI:57945"/>
        <dbReference type="EC" id="1.1.1.399"/>
    </reaction>
</comment>
<evidence type="ECO:0000256" key="5">
    <source>
        <dbReference type="ARBA" id="ARBA00013143"/>
    </source>
</evidence>
<dbReference type="Pfam" id="PF00389">
    <property type="entry name" value="2-Hacid_dh"/>
    <property type="match status" value="1"/>
</dbReference>
<dbReference type="PANTHER" id="PTHR42938">
    <property type="entry name" value="FORMATE DEHYDROGENASE 1"/>
    <property type="match status" value="1"/>
</dbReference>
<dbReference type="InterPro" id="IPR006139">
    <property type="entry name" value="D-isomer_2_OHA_DH_cat_dom"/>
</dbReference>
<dbReference type="PANTHER" id="PTHR42938:SF47">
    <property type="entry name" value="HYDROXYPYRUVATE REDUCTASE"/>
    <property type="match status" value="1"/>
</dbReference>
<evidence type="ECO:0000256" key="3">
    <source>
        <dbReference type="ARBA" id="ARBA00005854"/>
    </source>
</evidence>
<dbReference type="SUPFAM" id="SSF55021">
    <property type="entry name" value="ACT-like"/>
    <property type="match status" value="1"/>
</dbReference>
<evidence type="ECO:0000256" key="11">
    <source>
        <dbReference type="ARBA" id="ARBA00048731"/>
    </source>
</evidence>
<evidence type="ECO:0000256" key="2">
    <source>
        <dbReference type="ARBA" id="ARBA00005216"/>
    </source>
</evidence>
<dbReference type="Gene3D" id="3.40.50.720">
    <property type="entry name" value="NAD(P)-binding Rossmann-like Domain"/>
    <property type="match status" value="2"/>
</dbReference>
<evidence type="ECO:0000256" key="8">
    <source>
        <dbReference type="ARBA" id="ARBA00023027"/>
    </source>
</evidence>
<protein>
    <recommendedName>
        <fullName evidence="6">D-3-phosphoglycerate dehydrogenase</fullName>
        <ecNumber evidence="4">1.1.1.399</ecNumber>
        <ecNumber evidence="5">1.1.1.95</ecNumber>
    </recommendedName>
    <alternativeName>
        <fullName evidence="9">2-oxoglutarate reductase</fullName>
    </alternativeName>
</protein>
<dbReference type="InterPro" id="IPR029752">
    <property type="entry name" value="D-isomer_DH_CS1"/>
</dbReference>
<accession>A0A544QUJ0</accession>
<reference evidence="14 15" key="1">
    <citation type="submission" date="2019-02" db="EMBL/GenBank/DDBJ databases">
        <title>Peptostreptococcaceae bacterium ZHW00191 nov., a new bacterium isolated from the human gut.</title>
        <authorList>
            <person name="Zhou H.-W."/>
            <person name="Chen X.-J."/>
        </authorList>
    </citation>
    <scope>NUCLEOTIDE SEQUENCE [LARGE SCALE GENOMIC DNA]</scope>
    <source>
        <strain evidence="14 15">ZHW00191</strain>
    </source>
</reference>
<evidence type="ECO:0000256" key="10">
    <source>
        <dbReference type="ARBA" id="ARBA00048126"/>
    </source>
</evidence>
<comment type="similarity">
    <text evidence="3 12">Belongs to the D-isomer specific 2-hydroxyacid dehydrogenase family.</text>
</comment>
<evidence type="ECO:0000256" key="6">
    <source>
        <dbReference type="ARBA" id="ARBA00021582"/>
    </source>
</evidence>
<proteinExistence type="inferred from homology"/>
<dbReference type="EC" id="1.1.1.95" evidence="5"/>
<dbReference type="Pfam" id="PF02826">
    <property type="entry name" value="2-Hacid_dh_C"/>
    <property type="match status" value="1"/>
</dbReference>
<name>A0A544QUJ0_9FIRM</name>
<dbReference type="SUPFAM" id="SSF52283">
    <property type="entry name" value="Formate/glycerate dehydrogenase catalytic domain-like"/>
    <property type="match status" value="1"/>
</dbReference>
<dbReference type="InterPro" id="IPR002912">
    <property type="entry name" value="ACT_dom"/>
</dbReference>
<dbReference type="Proteomes" id="UP000317863">
    <property type="component" value="Unassembled WGS sequence"/>
</dbReference>
<evidence type="ECO:0000256" key="7">
    <source>
        <dbReference type="ARBA" id="ARBA00023002"/>
    </source>
</evidence>
<dbReference type="GO" id="GO:0004617">
    <property type="term" value="F:phosphoglycerate dehydrogenase activity"/>
    <property type="evidence" value="ECO:0007669"/>
    <property type="project" value="UniProtKB-EC"/>
</dbReference>
<comment type="pathway">
    <text evidence="2">Amino-acid biosynthesis; L-serine biosynthesis; L-serine from 3-phospho-D-glycerate: step 1/3.</text>
</comment>
<feature type="domain" description="ACT" evidence="13">
    <location>
        <begin position="316"/>
        <end position="385"/>
    </location>
</feature>
<dbReference type="EC" id="1.1.1.399" evidence="4"/>
<dbReference type="PROSITE" id="PS00065">
    <property type="entry name" value="D_2_HYDROXYACID_DH_1"/>
    <property type="match status" value="1"/>
</dbReference>
<evidence type="ECO:0000256" key="12">
    <source>
        <dbReference type="RuleBase" id="RU003719"/>
    </source>
</evidence>
<keyword evidence="15" id="KW-1185">Reference proteome</keyword>
<dbReference type="GO" id="GO:0051287">
    <property type="term" value="F:NAD binding"/>
    <property type="evidence" value="ECO:0007669"/>
    <property type="project" value="InterPro"/>
</dbReference>
<evidence type="ECO:0000256" key="1">
    <source>
        <dbReference type="ARBA" id="ARBA00003800"/>
    </source>
</evidence>
<dbReference type="SUPFAM" id="SSF51735">
    <property type="entry name" value="NAD(P)-binding Rossmann-fold domains"/>
    <property type="match status" value="1"/>
</dbReference>
<dbReference type="PROSITE" id="PS51671">
    <property type="entry name" value="ACT"/>
    <property type="match status" value="1"/>
</dbReference>
<dbReference type="InterPro" id="IPR036291">
    <property type="entry name" value="NAD(P)-bd_dom_sf"/>
</dbReference>
<evidence type="ECO:0000259" key="13">
    <source>
        <dbReference type="PROSITE" id="PS51671"/>
    </source>
</evidence>
<dbReference type="InterPro" id="IPR006140">
    <property type="entry name" value="D-isomer_DH_NAD-bd"/>
</dbReference>